<comment type="caution">
    <text evidence="1">The sequence shown here is derived from an EMBL/GenBank/DDBJ whole genome shotgun (WGS) entry which is preliminary data.</text>
</comment>
<reference evidence="1 2" key="1">
    <citation type="submission" date="2015-07" db="EMBL/GenBank/DDBJ databases">
        <title>The genome of Pseudoloma neurophilia, a relevant intracellular parasite of the zebrafish.</title>
        <authorList>
            <person name="Ndikumana S."/>
            <person name="Pelin A."/>
            <person name="Sanders J."/>
            <person name="Corradi N."/>
        </authorList>
    </citation>
    <scope>NUCLEOTIDE SEQUENCE [LARGE SCALE GENOMIC DNA]</scope>
    <source>
        <strain evidence="1 2">MK1</strain>
    </source>
</reference>
<gene>
    <name evidence="1" type="ORF">M153_36140001337</name>
</gene>
<organism evidence="1 2">
    <name type="scientific">Pseudoloma neurophilia</name>
    <dbReference type="NCBI Taxonomy" id="146866"/>
    <lineage>
        <taxon>Eukaryota</taxon>
        <taxon>Fungi</taxon>
        <taxon>Fungi incertae sedis</taxon>
        <taxon>Microsporidia</taxon>
        <taxon>Pseudoloma</taxon>
    </lineage>
</organism>
<dbReference type="Proteomes" id="UP000051530">
    <property type="component" value="Unassembled WGS sequence"/>
</dbReference>
<dbReference type="AlphaFoldDB" id="A0A0R0M008"/>
<evidence type="ECO:0000313" key="1">
    <source>
        <dbReference type="EMBL" id="KRH92676.1"/>
    </source>
</evidence>
<proteinExistence type="predicted"/>
<accession>A0A0R0M008</accession>
<evidence type="ECO:0000313" key="2">
    <source>
        <dbReference type="Proteomes" id="UP000051530"/>
    </source>
</evidence>
<name>A0A0R0M008_9MICR</name>
<sequence length="446" mass="50174">MIIYYFIKIIITEVIKVIPICDEECKKNIFLAKYHNTSLNDSNFCVNQIDIRTNLKCTNNSQIVIPTIKKNPENKNPLKVIPPIQAIKKPPEKKHQNIVTVYVTTTIRPVPEIIHQQLPEKTTIAPKQVKIPPQTIYITQTATVHKPVIQTATVQQPAIAHQLVGIEPKITTLMAQPVIQPIERPVIQPIERPVIQPIAQPVVQPIVHQVAQPVVQPIAQPVVQPIIHQVAQPIAQPVVPPIVHQVAQPVAQPIIHQVAQPVAQPVVQPFAPPEPIGYVAQPAPQPIKPVQYKIDNLQPVKIENPIQPTIEKKINSNPPENKKKVINKTILNKEPSVKKEISTQLSPNQQFSTSIPYNFMNYSMPIPPSICYMGNMICTAQPPFTWDYRYIPFYNTYTGIAPKTPSPEVIKTTVLKKEYDQNRKETPHVPKTEICEKSDGKVCYIS</sequence>
<dbReference type="EMBL" id="LGUB01000759">
    <property type="protein sequence ID" value="KRH92676.1"/>
    <property type="molecule type" value="Genomic_DNA"/>
</dbReference>
<protein>
    <submittedName>
        <fullName evidence="1">Uncharacterized protein</fullName>
    </submittedName>
</protein>
<keyword evidence="2" id="KW-1185">Reference proteome</keyword>
<feature type="non-terminal residue" evidence="1">
    <location>
        <position position="446"/>
    </location>
</feature>
<dbReference type="VEuPathDB" id="MicrosporidiaDB:M153_36140001337"/>